<feature type="transmembrane region" description="Helical" evidence="1">
    <location>
        <begin position="20"/>
        <end position="41"/>
    </location>
</feature>
<dbReference type="Proteomes" id="UP000557717">
    <property type="component" value="Unassembled WGS sequence"/>
</dbReference>
<keyword evidence="1" id="KW-1133">Transmembrane helix</keyword>
<name>A0A840V010_9BACT</name>
<accession>A0A840V010</accession>
<evidence type="ECO:0000313" key="2">
    <source>
        <dbReference type="EMBL" id="MBB5350603.1"/>
    </source>
</evidence>
<keyword evidence="3" id="KW-1185">Reference proteome</keyword>
<dbReference type="AlphaFoldDB" id="A0A840V010"/>
<dbReference type="EMBL" id="JACHFD010000003">
    <property type="protein sequence ID" value="MBB5350603.1"/>
    <property type="molecule type" value="Genomic_DNA"/>
</dbReference>
<proteinExistence type="predicted"/>
<dbReference type="RefSeq" id="WP_184016049.1">
    <property type="nucleotide sequence ID" value="NZ_JACHFD010000003.1"/>
</dbReference>
<evidence type="ECO:0008006" key="4">
    <source>
        <dbReference type="Google" id="ProtNLM"/>
    </source>
</evidence>
<reference evidence="2 3" key="1">
    <citation type="submission" date="2020-08" db="EMBL/GenBank/DDBJ databases">
        <title>Genomic Encyclopedia of Type Strains, Phase IV (KMG-IV): sequencing the most valuable type-strain genomes for metagenomic binning, comparative biology and taxonomic classification.</title>
        <authorList>
            <person name="Goeker M."/>
        </authorList>
    </citation>
    <scope>NUCLEOTIDE SEQUENCE [LARGE SCALE GENOMIC DNA]</scope>
    <source>
        <strain evidence="2 3">YC6886</strain>
    </source>
</reference>
<keyword evidence="1" id="KW-0812">Transmembrane</keyword>
<protein>
    <recommendedName>
        <fullName evidence="4">EXPERA domain-containing protein</fullName>
    </recommendedName>
</protein>
<evidence type="ECO:0000313" key="3">
    <source>
        <dbReference type="Proteomes" id="UP000557717"/>
    </source>
</evidence>
<feature type="transmembrane region" description="Helical" evidence="1">
    <location>
        <begin position="141"/>
        <end position="162"/>
    </location>
</feature>
<gene>
    <name evidence="2" type="ORF">HNR46_000831</name>
</gene>
<comment type="caution">
    <text evidence="2">The sequence shown here is derived from an EMBL/GenBank/DDBJ whole genome shotgun (WGS) entry which is preliminary data.</text>
</comment>
<feature type="transmembrane region" description="Helical" evidence="1">
    <location>
        <begin position="107"/>
        <end position="129"/>
    </location>
</feature>
<evidence type="ECO:0000256" key="1">
    <source>
        <dbReference type="SAM" id="Phobius"/>
    </source>
</evidence>
<organism evidence="2 3">
    <name type="scientific">Haloferula luteola</name>
    <dbReference type="NCBI Taxonomy" id="595692"/>
    <lineage>
        <taxon>Bacteria</taxon>
        <taxon>Pseudomonadati</taxon>
        <taxon>Verrucomicrobiota</taxon>
        <taxon>Verrucomicrobiia</taxon>
        <taxon>Verrucomicrobiales</taxon>
        <taxon>Verrucomicrobiaceae</taxon>
        <taxon>Haloferula</taxon>
    </lineage>
</organism>
<sequence length="177" mass="19873">MRDSGGVENGWRARHRTGRLARVLLGLGWALFAVMQVLPLFDDTHSIRGTRTDWGYQLWLEIFKMLRYPASLEARDGISLSGYLLAMLCVLVAPFAVKLLQSSRLLWWMFFMAMGISTLAFSVLTASSLMNAVVLDDGFRIRLGTLALLTFPYFSLAGLLVLRGRRPKSTQEPSESL</sequence>
<keyword evidence="1" id="KW-0472">Membrane</keyword>
<feature type="transmembrane region" description="Helical" evidence="1">
    <location>
        <begin position="80"/>
        <end position="100"/>
    </location>
</feature>